<gene>
    <name evidence="2" type="ORF">AXK61_12880</name>
</gene>
<comment type="caution">
    <text evidence="2">The sequence shown here is derived from an EMBL/GenBank/DDBJ whole genome shotgun (WGS) entry which is preliminary data.</text>
</comment>
<feature type="region of interest" description="Disordered" evidence="1">
    <location>
        <begin position="782"/>
        <end position="813"/>
    </location>
</feature>
<keyword evidence="3" id="KW-1185">Reference proteome</keyword>
<feature type="compositionally biased region" description="Basic and acidic residues" evidence="1">
    <location>
        <begin position="790"/>
        <end position="813"/>
    </location>
</feature>
<protein>
    <submittedName>
        <fullName evidence="2">Uncharacterized protein</fullName>
    </submittedName>
</protein>
<feature type="region of interest" description="Disordered" evidence="1">
    <location>
        <begin position="567"/>
        <end position="618"/>
    </location>
</feature>
<feature type="compositionally biased region" description="Polar residues" evidence="1">
    <location>
        <begin position="516"/>
        <end position="530"/>
    </location>
</feature>
<feature type="compositionally biased region" description="Basic and acidic residues" evidence="1">
    <location>
        <begin position="476"/>
        <end position="485"/>
    </location>
</feature>
<feature type="region of interest" description="Disordered" evidence="1">
    <location>
        <begin position="633"/>
        <end position="755"/>
    </location>
</feature>
<dbReference type="EMBL" id="LSRE01000002">
    <property type="protein sequence ID" value="KXP00897.1"/>
    <property type="molecule type" value="Genomic_DNA"/>
</dbReference>
<evidence type="ECO:0000313" key="3">
    <source>
        <dbReference type="Proteomes" id="UP000070409"/>
    </source>
</evidence>
<name>A0A137ZRT2_9ACTN</name>
<feature type="compositionally biased region" description="Basic and acidic residues" evidence="1">
    <location>
        <begin position="660"/>
        <end position="685"/>
    </location>
</feature>
<evidence type="ECO:0000256" key="1">
    <source>
        <dbReference type="SAM" id="MobiDB-lite"/>
    </source>
</evidence>
<dbReference type="RefSeq" id="WP_068743673.1">
    <property type="nucleotide sequence ID" value="NZ_LSRE01000002.1"/>
</dbReference>
<organism evidence="2 3">
    <name type="scientific">Tsukamurella pseudospumae</name>
    <dbReference type="NCBI Taxonomy" id="239498"/>
    <lineage>
        <taxon>Bacteria</taxon>
        <taxon>Bacillati</taxon>
        <taxon>Actinomycetota</taxon>
        <taxon>Actinomycetes</taxon>
        <taxon>Mycobacteriales</taxon>
        <taxon>Tsukamurellaceae</taxon>
        <taxon>Tsukamurella</taxon>
    </lineage>
</organism>
<proteinExistence type="predicted"/>
<sequence>MTAPAVDAPIVPDDALPAPAAPSGWRGPIMPINERSGDGRIMVLDETITDPPCRPLPLPLSAQKHVDEGHDGAIVVGLIRRVWLQDGHVWAEGTFNDDEDGREWAQRVANGQRWISADLSDIQAEEIPLDEQGAELDVASVEVLDLEIDSLIRVTEWKIMGATLVAGPAFESAHIEAATVEPSGLTASLIAAGIAYDADDFADPKLGELTALQVTDDGRVFGHLAGWRSCHTGFAGACVTAPRSASNYRYFHQGAVRLADGRDLPVGKITLGTGHASTRPGVGATAAAAHYDNTGSAVAVVRCGEDTHGVWVAGRTLPGVSEQRLAELRRSPLSGDWRTVTPGGGLELVAALAVNVPGFPIPRTQSMAASGEMALVAAGIVTPATARAVEASIRKARAGVLAQRMNGIRTRDVRARMSALRVAGLTRRMSLVAAPVEEDGTQLQGGQRIVRTQEGADRYGVEVGQPIPTGTARTQAVEKEWESIKAENPAGSKEGKGSGGSKGSSTKSKDTTTKGQVPSGSKKLGSSTAARKSGDSAFMEEDESPDQGAKGGKLTKFEAGVAYYSDGTMSDGANWYEQGETKATSSKSTKKSGTSTKSSDSTTSGTKSSSAKTSTPVDPISAFVQALTEMLTGKKASTSTSSDDGGQSLPAGPDPQAQAQHERLNSLLDRMQRTLDERDQRDRSQRAVVASGRMQGLRVTALRHRMSTLGERKRWPKGTPGGLGGKFMPGEGSPSGGKTSKASIRGRESKAAAAKRTITELEDAVAALSDPSDENIARFEKAEAAAQKAADAHAAEKARAQARRDKDRRSKQDAMDTLIEKGYQPDEAEAEAFGRPVERIRRREAIATARAEGATVRGFDDAVRALHTTAIAEQYDATEGGTVQGYRLKSKYQHLSEMVLWTSNDATARKYMTDEMAEWFDQNGRITRQVVRDSWLAGRGGNFDTTQQGYYQ</sequence>
<feature type="compositionally biased region" description="Low complexity" evidence="1">
    <location>
        <begin position="581"/>
        <end position="615"/>
    </location>
</feature>
<dbReference type="Proteomes" id="UP000070409">
    <property type="component" value="Unassembled WGS sequence"/>
</dbReference>
<evidence type="ECO:0000313" key="2">
    <source>
        <dbReference type="EMBL" id="KXP00897.1"/>
    </source>
</evidence>
<feature type="region of interest" description="Disordered" evidence="1">
    <location>
        <begin position="461"/>
        <end position="555"/>
    </location>
</feature>
<feature type="compositionally biased region" description="Low complexity" evidence="1">
    <location>
        <begin position="637"/>
        <end position="646"/>
    </location>
</feature>
<accession>A0A137ZRT2</accession>
<reference evidence="2 3" key="1">
    <citation type="submission" date="2016-02" db="EMBL/GenBank/DDBJ databases">
        <authorList>
            <person name="Teng J.L."/>
            <person name="Tang Y."/>
            <person name="Huang Y."/>
            <person name="Guo F."/>
            <person name="Wei W."/>
            <person name="Chen J.H."/>
            <person name="Wong S.Y."/>
            <person name="Lau S.K."/>
            <person name="Woo P.C."/>
        </authorList>
    </citation>
    <scope>NUCLEOTIDE SEQUENCE [LARGE SCALE GENOMIC DNA]</scope>
    <source>
        <strain evidence="2 3">JCM 13375</strain>
    </source>
</reference>